<reference evidence="2" key="2">
    <citation type="submission" date="2023-01" db="EMBL/GenBank/DDBJ databases">
        <authorList>
            <person name="Petersen C."/>
        </authorList>
    </citation>
    <scope>NUCLEOTIDE SEQUENCE</scope>
    <source>
        <strain evidence="2">IBT 17514</strain>
    </source>
</reference>
<gene>
    <name evidence="2" type="ORF">N7493_008172</name>
</gene>
<proteinExistence type="predicted"/>
<dbReference type="AlphaFoldDB" id="A0AAD6MTJ3"/>
<reference evidence="2" key="1">
    <citation type="journal article" date="2023" name="IMA Fungus">
        <title>Comparative genomic study of the Penicillium genus elucidates a diverse pangenome and 15 lateral gene transfer events.</title>
        <authorList>
            <person name="Petersen C."/>
            <person name="Sorensen T."/>
            <person name="Nielsen M.R."/>
            <person name="Sondergaard T.E."/>
            <person name="Sorensen J.L."/>
            <person name="Fitzpatrick D.A."/>
            <person name="Frisvad J.C."/>
            <person name="Nielsen K.L."/>
        </authorList>
    </citation>
    <scope>NUCLEOTIDE SEQUENCE</scope>
    <source>
        <strain evidence="2">IBT 17514</strain>
    </source>
</reference>
<feature type="region of interest" description="Disordered" evidence="1">
    <location>
        <begin position="23"/>
        <end position="72"/>
    </location>
</feature>
<accession>A0AAD6MTJ3</accession>
<organism evidence="2 3">
    <name type="scientific">Penicillium malachiteum</name>
    <dbReference type="NCBI Taxonomy" id="1324776"/>
    <lineage>
        <taxon>Eukaryota</taxon>
        <taxon>Fungi</taxon>
        <taxon>Dikarya</taxon>
        <taxon>Ascomycota</taxon>
        <taxon>Pezizomycotina</taxon>
        <taxon>Eurotiomycetes</taxon>
        <taxon>Eurotiomycetidae</taxon>
        <taxon>Eurotiales</taxon>
        <taxon>Aspergillaceae</taxon>
        <taxon>Penicillium</taxon>
    </lineage>
</organism>
<keyword evidence="3" id="KW-1185">Reference proteome</keyword>
<evidence type="ECO:0000313" key="3">
    <source>
        <dbReference type="Proteomes" id="UP001215712"/>
    </source>
</evidence>
<dbReference type="EMBL" id="JAQJAN010000012">
    <property type="protein sequence ID" value="KAJ5716261.1"/>
    <property type="molecule type" value="Genomic_DNA"/>
</dbReference>
<comment type="caution">
    <text evidence="2">The sequence shown here is derived from an EMBL/GenBank/DDBJ whole genome shotgun (WGS) entry which is preliminary data.</text>
</comment>
<feature type="compositionally biased region" description="Basic and acidic residues" evidence="1">
    <location>
        <begin position="55"/>
        <end position="72"/>
    </location>
</feature>
<sequence length="72" mass="8153">MFVVGRNRQFDFDSWKDKTRWSKMVGAGRKSQCDSVQSKRKDLAQGDSAGAASPSRKERMIDVREKSQSDLA</sequence>
<evidence type="ECO:0000313" key="2">
    <source>
        <dbReference type="EMBL" id="KAJ5716261.1"/>
    </source>
</evidence>
<protein>
    <submittedName>
        <fullName evidence="2">Uncharacterized protein</fullName>
    </submittedName>
</protein>
<name>A0AAD6MTJ3_9EURO</name>
<dbReference type="Proteomes" id="UP001215712">
    <property type="component" value="Unassembled WGS sequence"/>
</dbReference>
<evidence type="ECO:0000256" key="1">
    <source>
        <dbReference type="SAM" id="MobiDB-lite"/>
    </source>
</evidence>